<dbReference type="InterPro" id="IPR036097">
    <property type="entry name" value="HisK_dim/P_sf"/>
</dbReference>
<dbReference type="RefSeq" id="WP_406698001.1">
    <property type="nucleotide sequence ID" value="NZ_CP155447.1"/>
</dbReference>
<organism evidence="13">
    <name type="scientific">Singulisphaera sp. Ch08</name>
    <dbReference type="NCBI Taxonomy" id="3120278"/>
    <lineage>
        <taxon>Bacteria</taxon>
        <taxon>Pseudomonadati</taxon>
        <taxon>Planctomycetota</taxon>
        <taxon>Planctomycetia</taxon>
        <taxon>Isosphaerales</taxon>
        <taxon>Isosphaeraceae</taxon>
        <taxon>Singulisphaera</taxon>
    </lineage>
</organism>
<dbReference type="SMART" id="SM00448">
    <property type="entry name" value="REC"/>
    <property type="match status" value="3"/>
</dbReference>
<dbReference type="SUPFAM" id="SSF52172">
    <property type="entry name" value="CheY-like"/>
    <property type="match status" value="3"/>
</dbReference>
<evidence type="ECO:0000313" key="13">
    <source>
        <dbReference type="EMBL" id="XBH05193.1"/>
    </source>
</evidence>
<dbReference type="InterPro" id="IPR036890">
    <property type="entry name" value="HATPase_C_sf"/>
</dbReference>
<dbReference type="InterPro" id="IPR003661">
    <property type="entry name" value="HisK_dim/P_dom"/>
</dbReference>
<dbReference type="GO" id="GO:0000155">
    <property type="term" value="F:phosphorelay sensor kinase activity"/>
    <property type="evidence" value="ECO:0007669"/>
    <property type="project" value="InterPro"/>
</dbReference>
<dbReference type="SMART" id="SM00388">
    <property type="entry name" value="HisKA"/>
    <property type="match status" value="1"/>
</dbReference>
<keyword evidence="10" id="KW-0812">Transmembrane</keyword>
<evidence type="ECO:0000256" key="5">
    <source>
        <dbReference type="ARBA" id="ARBA00022777"/>
    </source>
</evidence>
<dbReference type="InterPro" id="IPR003018">
    <property type="entry name" value="GAF"/>
</dbReference>
<feature type="coiled-coil region" evidence="8">
    <location>
        <begin position="382"/>
        <end position="472"/>
    </location>
</feature>
<comment type="catalytic activity">
    <reaction evidence="1">
        <text>ATP + protein L-histidine = ADP + protein N-phospho-L-histidine.</text>
        <dbReference type="EC" id="2.7.13.3"/>
    </reaction>
</comment>
<evidence type="ECO:0000256" key="4">
    <source>
        <dbReference type="ARBA" id="ARBA00022679"/>
    </source>
</evidence>
<dbReference type="InterPro" id="IPR004358">
    <property type="entry name" value="Sig_transdc_His_kin-like_C"/>
</dbReference>
<gene>
    <name evidence="13" type="ORF">V5E97_04000</name>
</gene>
<dbReference type="InterPro" id="IPR001789">
    <property type="entry name" value="Sig_transdc_resp-reg_receiver"/>
</dbReference>
<evidence type="ECO:0000259" key="11">
    <source>
        <dbReference type="PROSITE" id="PS50109"/>
    </source>
</evidence>
<dbReference type="SUPFAM" id="SSF47384">
    <property type="entry name" value="Homodimeric domain of signal transducing histidine kinase"/>
    <property type="match status" value="1"/>
</dbReference>
<dbReference type="CDD" id="cd00082">
    <property type="entry name" value="HisKA"/>
    <property type="match status" value="1"/>
</dbReference>
<keyword evidence="5" id="KW-0418">Kinase</keyword>
<keyword evidence="8" id="KW-0175">Coiled coil</keyword>
<feature type="region of interest" description="Disordered" evidence="9">
    <location>
        <begin position="708"/>
        <end position="733"/>
    </location>
</feature>
<evidence type="ECO:0000256" key="7">
    <source>
        <dbReference type="PROSITE-ProRule" id="PRU00169"/>
    </source>
</evidence>
<evidence type="ECO:0000256" key="2">
    <source>
        <dbReference type="ARBA" id="ARBA00012438"/>
    </source>
</evidence>
<keyword evidence="4" id="KW-0808">Transferase</keyword>
<dbReference type="Gene3D" id="3.30.565.10">
    <property type="entry name" value="Histidine kinase-like ATPase, C-terminal domain"/>
    <property type="match status" value="1"/>
</dbReference>
<evidence type="ECO:0000256" key="8">
    <source>
        <dbReference type="SAM" id="Coils"/>
    </source>
</evidence>
<dbReference type="AlphaFoldDB" id="A0AAU7CJD5"/>
<sequence>MINKQPVIALAPGRRSGTSLFIGVAAVLLVFVISGLVSYFNTRTLNQDARQVTHTHEVLSALGDLLSLMKDAETGQRGYLITGDEKYLEPYFNALARIDQRMGEFGRLVHDKPDQLAHISALKDNIGIKLRELARTVEIRRVDGFDAAQAMMRTDSGKVAMDALRTLIQSMQEKERAERASRIAEMEYAYRVAVGGGILTGILGTLLSVAVGTLLWQAMITRQRQDWLQSGQIGLSEAMTGEQRLEQLGENVLRFLANYLDAPAGAFFANTDDGFRRVATYGVPALDGTPERFGPSDGLLGQAVKDGRALLVRNVPDGYLTFGSALGRGKPRHLVIAPLTADDAVKGVLELGFVHPLNDLTIKFLDTVSAFVGVAVKSADYRTHLQNLLEETQRQAEELQAQGEELRVSNEELEEQGRALKESQTRLEQQQAELEQTNVQLEEQTALLESQRDDLLRTKEALQLQARGLEQASQYKSDFLANMSHELRTPLNSSLILAKLLADNPQGNLSEEQVKYAETIRSAGNDLLVLINDILDLSKIEAGRMEVRPEPVPLSQLVDDLRRTFEPVATQKGLEFHTQVSPTCPETINTDRQRLEQILKNILSNALKFTEAGEVVLNVSRAVDNRISFAVTDTGIGIPEHQHQVVFEAFRQADGTTNRKYGGTGLGLSIARELSRLLGGEIQLATESGRGSTFKVTIPEQYSPALVRPRDIPADPIPQPANGDQEASPPDPVAVIPRKRAKANQAPSRTREIEDDRERLTDGRRVILAVEDDVRFARILYDLAHELGFQCLIATTAEEALGVAEQYLPNAVVLDIGLPDYSGLSVLDRLKHDARTRHIPVHVVSAGDYAQTALSLGAVGYMLKPVKREELAEALKRLETRLAQRMRRVLVVEDDPVQLDSMRRLLGSLEVETVGAGTAAECLEQLKGSTFDCMVLDLSLPDASGYSLLETLSREEAYAFPPVIVYTGRDLPADEEQRLRRYSNSIIIKGAKSPERLLDEVTLFLHQVVSELPPEQQRMLERARSRDAALEGRRILVVEDDVRNVFALTSIFEPRGVVVQIARNGREAIASLESSLNDPQKKIDLVLMDVMMPEMDGLIATREIRKRLEWKKLPVIMLTAKAMKDDQARCLEAGATDYMAKPLDVEKLLSLVRVWMPR</sequence>
<evidence type="ECO:0000256" key="10">
    <source>
        <dbReference type="SAM" id="Phobius"/>
    </source>
</evidence>
<keyword evidence="6" id="KW-0902">Two-component regulatory system</keyword>
<dbReference type="Gene3D" id="3.30.450.40">
    <property type="match status" value="1"/>
</dbReference>
<reference evidence="13" key="1">
    <citation type="submission" date="2024-05" db="EMBL/GenBank/DDBJ databases">
        <title>Planctomycetes of the genus Singulisphaera possess chitinolytic capabilities.</title>
        <authorList>
            <person name="Ivanova A."/>
        </authorList>
    </citation>
    <scope>NUCLEOTIDE SEQUENCE</scope>
    <source>
        <strain evidence="13">Ch08T</strain>
    </source>
</reference>
<dbReference type="EC" id="2.7.13.3" evidence="2"/>
<dbReference type="PROSITE" id="PS50109">
    <property type="entry name" value="HIS_KIN"/>
    <property type="match status" value="1"/>
</dbReference>
<dbReference type="Gene3D" id="1.10.287.130">
    <property type="match status" value="1"/>
</dbReference>
<dbReference type="CDD" id="cd19410">
    <property type="entry name" value="HK9-like_sensor"/>
    <property type="match status" value="1"/>
</dbReference>
<dbReference type="Pfam" id="PF00512">
    <property type="entry name" value="HisKA"/>
    <property type="match status" value="1"/>
</dbReference>
<dbReference type="CDD" id="cd16922">
    <property type="entry name" value="HATPase_EvgS-ArcB-TorS-like"/>
    <property type="match status" value="1"/>
</dbReference>
<dbReference type="EMBL" id="CP155447">
    <property type="protein sequence ID" value="XBH05193.1"/>
    <property type="molecule type" value="Genomic_DNA"/>
</dbReference>
<dbReference type="SMART" id="SM00387">
    <property type="entry name" value="HATPase_c"/>
    <property type="match status" value="1"/>
</dbReference>
<evidence type="ECO:0000256" key="3">
    <source>
        <dbReference type="ARBA" id="ARBA00022553"/>
    </source>
</evidence>
<evidence type="ECO:0000256" key="9">
    <source>
        <dbReference type="SAM" id="MobiDB-lite"/>
    </source>
</evidence>
<dbReference type="FunFam" id="3.30.565.10:FF:000010">
    <property type="entry name" value="Sensor histidine kinase RcsC"/>
    <property type="match status" value="1"/>
</dbReference>
<dbReference type="InterPro" id="IPR029016">
    <property type="entry name" value="GAF-like_dom_sf"/>
</dbReference>
<evidence type="ECO:0000256" key="6">
    <source>
        <dbReference type="ARBA" id="ARBA00023012"/>
    </source>
</evidence>
<dbReference type="PANTHER" id="PTHR45339:SF1">
    <property type="entry name" value="HYBRID SIGNAL TRANSDUCTION HISTIDINE KINASE J"/>
    <property type="match status" value="1"/>
</dbReference>
<feature type="domain" description="Histidine kinase" evidence="11">
    <location>
        <begin position="482"/>
        <end position="702"/>
    </location>
</feature>
<feature type="domain" description="Response regulatory" evidence="12">
    <location>
        <begin position="766"/>
        <end position="879"/>
    </location>
</feature>
<dbReference type="InterPro" id="IPR005467">
    <property type="entry name" value="His_kinase_dom"/>
</dbReference>
<keyword evidence="10" id="KW-1133">Transmembrane helix</keyword>
<feature type="modified residue" description="4-aspartylphosphate" evidence="7">
    <location>
        <position position="1089"/>
    </location>
</feature>
<keyword evidence="10" id="KW-0472">Membrane</keyword>
<dbReference type="PANTHER" id="PTHR45339">
    <property type="entry name" value="HYBRID SIGNAL TRANSDUCTION HISTIDINE KINASE J"/>
    <property type="match status" value="1"/>
</dbReference>
<feature type="transmembrane region" description="Helical" evidence="10">
    <location>
        <begin position="20"/>
        <end position="40"/>
    </location>
</feature>
<dbReference type="Pfam" id="PF02518">
    <property type="entry name" value="HATPase_c"/>
    <property type="match status" value="1"/>
</dbReference>
<protein>
    <recommendedName>
        <fullName evidence="2">histidine kinase</fullName>
        <ecNumber evidence="2">2.7.13.3</ecNumber>
    </recommendedName>
</protein>
<feature type="modified residue" description="4-aspartylphosphate" evidence="7">
    <location>
        <position position="937"/>
    </location>
</feature>
<feature type="transmembrane region" description="Helical" evidence="10">
    <location>
        <begin position="188"/>
        <end position="216"/>
    </location>
</feature>
<dbReference type="PRINTS" id="PR00344">
    <property type="entry name" value="BCTRLSENSOR"/>
</dbReference>
<feature type="modified residue" description="4-aspartylphosphate" evidence="7">
    <location>
        <position position="815"/>
    </location>
</feature>
<dbReference type="CDD" id="cd00156">
    <property type="entry name" value="REC"/>
    <property type="match status" value="1"/>
</dbReference>
<dbReference type="SUPFAM" id="SSF55781">
    <property type="entry name" value="GAF domain-like"/>
    <property type="match status" value="1"/>
</dbReference>
<dbReference type="PROSITE" id="PS50110">
    <property type="entry name" value="RESPONSE_REGULATORY"/>
    <property type="match status" value="3"/>
</dbReference>
<accession>A0AAU7CJD5</accession>
<dbReference type="InterPro" id="IPR003594">
    <property type="entry name" value="HATPase_dom"/>
</dbReference>
<dbReference type="SUPFAM" id="SSF55874">
    <property type="entry name" value="ATPase domain of HSP90 chaperone/DNA topoisomerase II/histidine kinase"/>
    <property type="match status" value="1"/>
</dbReference>
<dbReference type="InterPro" id="IPR011006">
    <property type="entry name" value="CheY-like_superfamily"/>
</dbReference>
<dbReference type="Gene3D" id="3.40.50.2300">
    <property type="match status" value="3"/>
</dbReference>
<feature type="domain" description="Response regulatory" evidence="12">
    <location>
        <begin position="888"/>
        <end position="1004"/>
    </location>
</feature>
<dbReference type="SMART" id="SM00065">
    <property type="entry name" value="GAF"/>
    <property type="match status" value="1"/>
</dbReference>
<dbReference type="Pfam" id="PF00072">
    <property type="entry name" value="Response_reg"/>
    <property type="match status" value="3"/>
</dbReference>
<evidence type="ECO:0000259" key="12">
    <source>
        <dbReference type="PROSITE" id="PS50110"/>
    </source>
</evidence>
<keyword evidence="3 7" id="KW-0597">Phosphoprotein</keyword>
<dbReference type="Pfam" id="PF13185">
    <property type="entry name" value="GAF_2"/>
    <property type="match status" value="1"/>
</dbReference>
<proteinExistence type="predicted"/>
<feature type="domain" description="Response regulatory" evidence="12">
    <location>
        <begin position="1034"/>
        <end position="1156"/>
    </location>
</feature>
<dbReference type="CDD" id="cd17546">
    <property type="entry name" value="REC_hyHK_CKI1_RcsC-like"/>
    <property type="match status" value="1"/>
</dbReference>
<evidence type="ECO:0000256" key="1">
    <source>
        <dbReference type="ARBA" id="ARBA00000085"/>
    </source>
</evidence>
<name>A0AAU7CJD5_9BACT</name>
<dbReference type="Pfam" id="PF05227">
    <property type="entry name" value="CHASE3"/>
    <property type="match status" value="1"/>
</dbReference>
<dbReference type="InterPro" id="IPR007891">
    <property type="entry name" value="CHASE3"/>
</dbReference>